<dbReference type="InterPro" id="IPR036526">
    <property type="entry name" value="C-N_Hydrolase_sf"/>
</dbReference>
<keyword evidence="6 8" id="KW-0472">Membrane</keyword>
<gene>
    <name evidence="8 10" type="primary">lnt</name>
    <name evidence="10" type="ORF">ET989_06540</name>
</gene>
<dbReference type="PROSITE" id="PS50263">
    <property type="entry name" value="CN_HYDROLASE"/>
    <property type="match status" value="1"/>
</dbReference>
<dbReference type="SUPFAM" id="SSF56317">
    <property type="entry name" value="Carbon-nitrogen hydrolase"/>
    <property type="match status" value="1"/>
</dbReference>
<evidence type="ECO:0000313" key="10">
    <source>
        <dbReference type="EMBL" id="TBT85399.1"/>
    </source>
</evidence>
<comment type="pathway">
    <text evidence="8">Protein modification; lipoprotein biosynthesis (N-acyl transfer).</text>
</comment>
<comment type="caution">
    <text evidence="10">The sequence shown here is derived from an EMBL/GenBank/DDBJ whole genome shotgun (WGS) entry which is preliminary data.</text>
</comment>
<protein>
    <recommendedName>
        <fullName evidence="8">Apolipoprotein N-acyltransferase</fullName>
        <shortName evidence="8">ALP N-acyltransferase</shortName>
        <ecNumber evidence="8">2.3.1.269</ecNumber>
    </recommendedName>
</protein>
<dbReference type="HAMAP" id="MF_01148">
    <property type="entry name" value="Lnt"/>
    <property type="match status" value="1"/>
</dbReference>
<evidence type="ECO:0000256" key="4">
    <source>
        <dbReference type="ARBA" id="ARBA00022692"/>
    </source>
</evidence>
<feature type="transmembrane region" description="Helical" evidence="8">
    <location>
        <begin position="152"/>
        <end position="173"/>
    </location>
</feature>
<evidence type="ECO:0000313" key="11">
    <source>
        <dbReference type="Proteomes" id="UP000292373"/>
    </source>
</evidence>
<keyword evidence="10" id="KW-0449">Lipoprotein</keyword>
<evidence type="ECO:0000256" key="6">
    <source>
        <dbReference type="ARBA" id="ARBA00023136"/>
    </source>
</evidence>
<dbReference type="EMBL" id="SDMQ01000005">
    <property type="protein sequence ID" value="TBT85399.1"/>
    <property type="molecule type" value="Genomic_DNA"/>
</dbReference>
<keyword evidence="7 8" id="KW-0012">Acyltransferase</keyword>
<dbReference type="PANTHER" id="PTHR38686">
    <property type="entry name" value="APOLIPOPROTEIN N-ACYLTRANSFERASE"/>
    <property type="match status" value="1"/>
</dbReference>
<evidence type="ECO:0000256" key="8">
    <source>
        <dbReference type="HAMAP-Rule" id="MF_01148"/>
    </source>
</evidence>
<feature type="transmembrane region" description="Helical" evidence="8">
    <location>
        <begin position="9"/>
        <end position="26"/>
    </location>
</feature>
<dbReference type="GO" id="GO:0005886">
    <property type="term" value="C:plasma membrane"/>
    <property type="evidence" value="ECO:0007669"/>
    <property type="project" value="UniProtKB-SubCell"/>
</dbReference>
<keyword evidence="5 8" id="KW-1133">Transmembrane helix</keyword>
<dbReference type="Gene3D" id="3.60.110.10">
    <property type="entry name" value="Carbon-nitrogen hydrolase"/>
    <property type="match status" value="1"/>
</dbReference>
<reference evidence="10 11" key="1">
    <citation type="submission" date="2019-01" db="EMBL/GenBank/DDBJ databases">
        <title>Lactibacter flavus gen. nov., sp. nov., a novel bacterium of the family Propionibacteriaceae isolated from raw milk and dairy products.</title>
        <authorList>
            <person name="Huptas C."/>
            <person name="Wenning M."/>
            <person name="Breitenwieser F."/>
            <person name="Doll E."/>
            <person name="Von Neubeck M."/>
            <person name="Busse H.-J."/>
            <person name="Scherer S."/>
        </authorList>
    </citation>
    <scope>NUCLEOTIDE SEQUENCE [LARGE SCALE GENOMIC DNA]</scope>
    <source>
        <strain evidence="10 11">KCTC 33808</strain>
    </source>
</reference>
<dbReference type="EC" id="2.3.1.269" evidence="8"/>
<evidence type="ECO:0000256" key="5">
    <source>
        <dbReference type="ARBA" id="ARBA00022989"/>
    </source>
</evidence>
<evidence type="ECO:0000256" key="2">
    <source>
        <dbReference type="ARBA" id="ARBA00022475"/>
    </source>
</evidence>
<dbReference type="RefSeq" id="WP_131167740.1">
    <property type="nucleotide sequence ID" value="NZ_SDMQ01000005.1"/>
</dbReference>
<dbReference type="NCBIfam" id="TIGR00546">
    <property type="entry name" value="lnt"/>
    <property type="match status" value="1"/>
</dbReference>
<feature type="transmembrane region" description="Helical" evidence="8">
    <location>
        <begin position="185"/>
        <end position="205"/>
    </location>
</feature>
<dbReference type="GO" id="GO:0042158">
    <property type="term" value="P:lipoprotein biosynthetic process"/>
    <property type="evidence" value="ECO:0007669"/>
    <property type="project" value="UniProtKB-UniRule"/>
</dbReference>
<keyword evidence="4 8" id="KW-0812">Transmembrane</keyword>
<comment type="catalytic activity">
    <reaction evidence="8">
        <text>N-terminal S-1,2-diacyl-sn-glyceryl-L-cysteinyl-[lipoprotein] + a glycerophospholipid = N-acyl-S-1,2-diacyl-sn-glyceryl-L-cysteinyl-[lipoprotein] + a 2-acyl-sn-glycero-3-phospholipid + H(+)</text>
        <dbReference type="Rhea" id="RHEA:48228"/>
        <dbReference type="Rhea" id="RHEA-COMP:14681"/>
        <dbReference type="Rhea" id="RHEA-COMP:14684"/>
        <dbReference type="ChEBI" id="CHEBI:15378"/>
        <dbReference type="ChEBI" id="CHEBI:136912"/>
        <dbReference type="ChEBI" id="CHEBI:140656"/>
        <dbReference type="ChEBI" id="CHEBI:140657"/>
        <dbReference type="ChEBI" id="CHEBI:140660"/>
        <dbReference type="EC" id="2.3.1.269"/>
    </reaction>
</comment>
<feature type="transmembrane region" description="Helical" evidence="8">
    <location>
        <begin position="112"/>
        <end position="132"/>
    </location>
</feature>
<evidence type="ECO:0000259" key="9">
    <source>
        <dbReference type="PROSITE" id="PS50263"/>
    </source>
</evidence>
<sequence>MTSQARPKLPWWVLAPIAGVGGLLATASFQPFNAWPLAFVAVALLAWATSRTGGVLAGAAVGWTFGLTFMFTSLIWQTSIMVLSYAGLSLVMSLFLAALGAALHLTGRLRWAPLWGAGAWTLMEFVTSVFPFDGFAWMRLGYTQLDSWLAGFYPLTGAASVTFLVALLGHLLAHVVSRPGVARAGALLGVGLATVGVGLAGLAWLPDAPDEGSVDVGWVQPGAPGGGVYGLGPARTVTANSLAGTEALMADVAAGRWPRPDFIAWPENSTDLDPRQDAPTKLMVQTAVDAAGLPILVGSIYTDEARQERQTVAVWWDAAGPELVYAKRNLVPFGEWIPFRDFFLPLVPQLAYVGHQSVPGTTPGSFEAPLPDGRTVQAGVAICYEVIYPETVYDAAREGQLVIVQSSNAMYQGTIQIDQQFAATRVRAAEMRREVLVVTTSGISGLIGQRGEVLDRAPDSVGAHGVHTMALRSTTTPAMTAARWVEYLLAAQGAVGVVLGLVARRRLGRSGTLEGVPACAGPVRS</sequence>
<evidence type="ECO:0000256" key="3">
    <source>
        <dbReference type="ARBA" id="ARBA00022679"/>
    </source>
</evidence>
<accession>A0A4Q9KE66</accession>
<dbReference type="InterPro" id="IPR045378">
    <property type="entry name" value="LNT_N"/>
</dbReference>
<dbReference type="PANTHER" id="PTHR38686:SF1">
    <property type="entry name" value="APOLIPOPROTEIN N-ACYLTRANSFERASE"/>
    <property type="match status" value="1"/>
</dbReference>
<keyword evidence="2 8" id="KW-1003">Cell membrane</keyword>
<organism evidence="10 11">
    <name type="scientific">Propioniciclava sinopodophylli</name>
    <dbReference type="NCBI Taxonomy" id="1837344"/>
    <lineage>
        <taxon>Bacteria</taxon>
        <taxon>Bacillati</taxon>
        <taxon>Actinomycetota</taxon>
        <taxon>Actinomycetes</taxon>
        <taxon>Propionibacteriales</taxon>
        <taxon>Propionibacteriaceae</taxon>
        <taxon>Propioniciclava</taxon>
    </lineage>
</organism>
<keyword evidence="3 8" id="KW-0808">Transferase</keyword>
<dbReference type="UniPathway" id="UPA00666"/>
<dbReference type="AlphaFoldDB" id="A0A4Q9KE66"/>
<dbReference type="Pfam" id="PF00795">
    <property type="entry name" value="CN_hydrolase"/>
    <property type="match status" value="1"/>
</dbReference>
<comment type="similarity">
    <text evidence="8">Belongs to the CN hydrolase family. Apolipoprotein N-acyltransferase subfamily.</text>
</comment>
<feature type="transmembrane region" description="Helical" evidence="8">
    <location>
        <begin position="55"/>
        <end position="76"/>
    </location>
</feature>
<feature type="transmembrane region" description="Helical" evidence="8">
    <location>
        <begin position="82"/>
        <end position="105"/>
    </location>
</feature>
<evidence type="ECO:0000256" key="7">
    <source>
        <dbReference type="ARBA" id="ARBA00023315"/>
    </source>
</evidence>
<comment type="subcellular location">
    <subcellularLocation>
        <location evidence="1 8">Cell membrane</location>
        <topology evidence="1 8">Multi-pass membrane protein</topology>
    </subcellularLocation>
</comment>
<dbReference type="OrthoDB" id="9804277at2"/>
<dbReference type="Pfam" id="PF20154">
    <property type="entry name" value="LNT_N"/>
    <property type="match status" value="1"/>
</dbReference>
<proteinExistence type="inferred from homology"/>
<evidence type="ECO:0000256" key="1">
    <source>
        <dbReference type="ARBA" id="ARBA00004651"/>
    </source>
</evidence>
<dbReference type="Proteomes" id="UP000292373">
    <property type="component" value="Unassembled WGS sequence"/>
</dbReference>
<dbReference type="InterPro" id="IPR003010">
    <property type="entry name" value="C-N_Hydrolase"/>
</dbReference>
<dbReference type="GO" id="GO:0016410">
    <property type="term" value="F:N-acyltransferase activity"/>
    <property type="evidence" value="ECO:0007669"/>
    <property type="project" value="UniProtKB-UniRule"/>
</dbReference>
<feature type="transmembrane region" description="Helical" evidence="8">
    <location>
        <begin position="32"/>
        <end position="48"/>
    </location>
</feature>
<feature type="domain" description="CN hydrolase" evidence="9">
    <location>
        <begin position="224"/>
        <end position="473"/>
    </location>
</feature>
<keyword evidence="11" id="KW-1185">Reference proteome</keyword>
<name>A0A4Q9KE66_9ACTN</name>
<dbReference type="CDD" id="cd07571">
    <property type="entry name" value="ALP_N-acyl_transferase"/>
    <property type="match status" value="1"/>
</dbReference>
<comment type="function">
    <text evidence="8">Catalyzes the phospholipid dependent N-acylation of the N-terminal cysteine of apolipoprotein, the last step in lipoprotein maturation.</text>
</comment>
<dbReference type="InterPro" id="IPR004563">
    <property type="entry name" value="Apolipo_AcylTrfase"/>
</dbReference>